<dbReference type="EMBL" id="VSFF01000006">
    <property type="protein sequence ID" value="TYC14669.1"/>
    <property type="molecule type" value="Genomic_DNA"/>
</dbReference>
<dbReference type="RefSeq" id="WP_148351054.1">
    <property type="nucleotide sequence ID" value="NZ_JBHSBF010000036.1"/>
</dbReference>
<gene>
    <name evidence="1" type="ORF">FXF65_17740</name>
</gene>
<reference evidence="1 2" key="1">
    <citation type="submission" date="2019-08" db="EMBL/GenBank/DDBJ databases">
        <title>Actinomadura sp. nov. CYP1-5 isolated from mountain soil.</title>
        <authorList>
            <person name="Songsumanus A."/>
            <person name="Kuncharoen N."/>
            <person name="Kudo T."/>
            <person name="Yuki M."/>
            <person name="Igarashi Y."/>
            <person name="Tanasupawat S."/>
        </authorList>
    </citation>
    <scope>NUCLEOTIDE SEQUENCE [LARGE SCALE GENOMIC DNA]</scope>
    <source>
        <strain evidence="1 2">GKU157</strain>
    </source>
</reference>
<comment type="caution">
    <text evidence="1">The sequence shown here is derived from an EMBL/GenBank/DDBJ whole genome shotgun (WGS) entry which is preliminary data.</text>
</comment>
<accession>A0A5D0UC46</accession>
<dbReference type="InterPro" id="IPR011044">
    <property type="entry name" value="Quino_amine_DH_bsu"/>
</dbReference>
<dbReference type="InterPro" id="IPR011042">
    <property type="entry name" value="6-blade_b-propeller_TolB-like"/>
</dbReference>
<name>A0A5D0UC46_9ACTN</name>
<dbReference type="OrthoDB" id="3468798at2"/>
<evidence type="ECO:0008006" key="3">
    <source>
        <dbReference type="Google" id="ProtNLM"/>
    </source>
</evidence>
<dbReference type="AlphaFoldDB" id="A0A5D0UC46"/>
<sequence>MEGKHDDPSPGTRLGVGSLRGAVPLSAAAALALFVAGGLDVVHRHQRSAEEEHEAKPAAEARKTEPRFVVGVAATGTALIVRDVRTGADVGLPVAAPQGRRFHRVAAAKDGSYVVASYAAGRVAFHRLHLDADGRPKDLQDLSKAAVAGASTSWSDLAVSPDGDRVAYVTYRGARGSVTVVSAESGARKAWTTRAPGRLSALSWAGTTLSFVWSPVGGPGEAGHQVRALDLRGAGGDLKVSKVVLTLPKGASTAVLSRDGRGFVAGFVQNSQLSVQTYSLTGRPGKVLWRQKVDGALTGLHPAHTGKGVLASAGDLYVQDARPVPGRDLADAAW</sequence>
<proteinExistence type="predicted"/>
<dbReference type="SUPFAM" id="SSF50969">
    <property type="entry name" value="YVTN repeat-like/Quinoprotein amine dehydrogenase"/>
    <property type="match status" value="1"/>
</dbReference>
<organism evidence="1 2">
    <name type="scientific">Actinomadura syzygii</name>
    <dbReference type="NCBI Taxonomy" id="1427538"/>
    <lineage>
        <taxon>Bacteria</taxon>
        <taxon>Bacillati</taxon>
        <taxon>Actinomycetota</taxon>
        <taxon>Actinomycetes</taxon>
        <taxon>Streptosporangiales</taxon>
        <taxon>Thermomonosporaceae</taxon>
        <taxon>Actinomadura</taxon>
    </lineage>
</organism>
<dbReference type="Proteomes" id="UP000322634">
    <property type="component" value="Unassembled WGS sequence"/>
</dbReference>
<evidence type="ECO:0000313" key="1">
    <source>
        <dbReference type="EMBL" id="TYC14669.1"/>
    </source>
</evidence>
<keyword evidence="2" id="KW-1185">Reference proteome</keyword>
<evidence type="ECO:0000313" key="2">
    <source>
        <dbReference type="Proteomes" id="UP000322634"/>
    </source>
</evidence>
<dbReference type="Gene3D" id="2.120.10.30">
    <property type="entry name" value="TolB, C-terminal domain"/>
    <property type="match status" value="1"/>
</dbReference>
<protein>
    <recommendedName>
        <fullName evidence="3">WD40 repeat domain-containing protein</fullName>
    </recommendedName>
</protein>